<dbReference type="PANTHER" id="PTHR35369:SF2">
    <property type="entry name" value="BLR3025 PROTEIN"/>
    <property type="match status" value="1"/>
</dbReference>
<feature type="domain" description="UmuC" evidence="2">
    <location>
        <begin position="41"/>
        <end position="164"/>
    </location>
</feature>
<organism evidence="3">
    <name type="scientific">Demequina capsici</name>
    <dbReference type="NCBI Taxonomy" id="3075620"/>
    <lineage>
        <taxon>Bacteria</taxon>
        <taxon>Bacillati</taxon>
        <taxon>Actinomycetota</taxon>
        <taxon>Actinomycetes</taxon>
        <taxon>Micrococcales</taxon>
        <taxon>Demequinaceae</taxon>
        <taxon>Demequina</taxon>
    </lineage>
</organism>
<evidence type="ECO:0000313" key="3">
    <source>
        <dbReference type="EMBL" id="WNM26089.1"/>
    </source>
</evidence>
<dbReference type="SUPFAM" id="SSF56672">
    <property type="entry name" value="DNA/RNA polymerases"/>
    <property type="match status" value="1"/>
</dbReference>
<evidence type="ECO:0000256" key="1">
    <source>
        <dbReference type="ARBA" id="ARBA00022763"/>
    </source>
</evidence>
<gene>
    <name evidence="3" type="ORF">RN607_07725</name>
</gene>
<dbReference type="InterPro" id="IPR043502">
    <property type="entry name" value="DNA/RNA_pol_sf"/>
</dbReference>
<dbReference type="Pfam" id="PF00817">
    <property type="entry name" value="IMS"/>
    <property type="match status" value="1"/>
</dbReference>
<proteinExistence type="predicted"/>
<dbReference type="GO" id="GO:0006281">
    <property type="term" value="P:DNA repair"/>
    <property type="evidence" value="ECO:0007669"/>
    <property type="project" value="InterPro"/>
</dbReference>
<dbReference type="Proteomes" id="UP001303408">
    <property type="component" value="Chromosome"/>
</dbReference>
<protein>
    <submittedName>
        <fullName evidence="3">DNA polymerase Y family protein</fullName>
    </submittedName>
</protein>
<keyword evidence="1" id="KW-0227">DNA damage</keyword>
<dbReference type="KEGG" id="dcp:RN607_07725"/>
<dbReference type="RefSeq" id="WP_313541617.1">
    <property type="nucleotide sequence ID" value="NZ_CP134880.1"/>
</dbReference>
<name>A0AA96FAC2_9MICO</name>
<evidence type="ECO:0000259" key="2">
    <source>
        <dbReference type="Pfam" id="PF00817"/>
    </source>
</evidence>
<dbReference type="Gene3D" id="3.40.1170.60">
    <property type="match status" value="1"/>
</dbReference>
<accession>A0AA96FAC2</accession>
<dbReference type="InterPro" id="IPR050356">
    <property type="entry name" value="SulA_CellDiv_inhibitor"/>
</dbReference>
<dbReference type="InterPro" id="IPR001126">
    <property type="entry name" value="UmuC"/>
</dbReference>
<dbReference type="AlphaFoldDB" id="A0AA96FAC2"/>
<dbReference type="EMBL" id="CP134880">
    <property type="protein sequence ID" value="WNM26089.1"/>
    <property type="molecule type" value="Genomic_DNA"/>
</dbReference>
<reference evidence="3" key="1">
    <citation type="submission" date="2023-09" db="EMBL/GenBank/DDBJ databases">
        <title>Demequina sp. a novel bacteria isolated from Capsicum annuum.</title>
        <authorList>
            <person name="Humaira Z."/>
            <person name="Lee J."/>
            <person name="Cho D."/>
        </authorList>
    </citation>
    <scope>NUCLEOTIDE SEQUENCE</scope>
    <source>
        <strain evidence="3">PMTSA13</strain>
    </source>
</reference>
<dbReference type="CDD" id="cd03468">
    <property type="entry name" value="PolY_like"/>
    <property type="match status" value="1"/>
</dbReference>
<sequence>MSAETREAAPLDGPVATVRRAVLWVPDWPVVAAATEAGLGAEASAAVLHGRGLVAVSAVARAAGVRRGMRRRDAQRVCPDLVVLGYDEGRDAREFEAVAAAAERVVAGVEISRPGLLMIPADGAARFHGSEEALAEALVDAVAEAGGEAQVGAADGLLAAVMAARLSVMVPRGGSADFLSPLPVDSLVHAAMERGRRVESEELAGVLARLGLHTLGQLAALPAGDVLARFGPLGAWARRMALGQDVAPPVLRRAEEDIAVEQAFEDPAERVEQLAWAARDAAERLDEALLAAGVRCGKVRIIASTVEGGRLERVWRTDVVTRSGAFASHMADRVRWQLEGWLSGTADGPTPAPLISLALVAEDVVALGDEQSYLWGGSSGGDAKARRALERLQGLLGIDGVLAVSEQGGRSPRDRVHALAWGQEGEAPRRIEHPWPGHVPDPAPATVLPVPAPVQVLDAGGSPVSVDRRLAISASPTWVRLPADPRDAIARAAHRHPSSGHVGRFEGPVWERARPVDAWAGPWPVSERWWAPDADRRAYMQLALRAPDGEPGMAVLVAFAGGLWRLEALYD</sequence>
<dbReference type="PANTHER" id="PTHR35369">
    <property type="entry name" value="BLR3025 PROTEIN-RELATED"/>
    <property type="match status" value="1"/>
</dbReference>